<evidence type="ECO:0000313" key="2">
    <source>
        <dbReference type="Proteomes" id="UP000821845"/>
    </source>
</evidence>
<protein>
    <submittedName>
        <fullName evidence="1">Uncharacterized protein</fullName>
    </submittedName>
</protein>
<comment type="caution">
    <text evidence="1">The sequence shown here is derived from an EMBL/GenBank/DDBJ whole genome shotgun (WGS) entry which is preliminary data.</text>
</comment>
<gene>
    <name evidence="1" type="ORF">HPB50_014050</name>
</gene>
<keyword evidence="2" id="KW-1185">Reference proteome</keyword>
<proteinExistence type="predicted"/>
<name>A0ACB7SYB7_HYAAI</name>
<reference evidence="1" key="1">
    <citation type="submission" date="2020-05" db="EMBL/GenBank/DDBJ databases">
        <title>Large-scale comparative analyses of tick genomes elucidate their genetic diversity and vector capacities.</title>
        <authorList>
            <person name="Jia N."/>
            <person name="Wang J."/>
            <person name="Shi W."/>
            <person name="Du L."/>
            <person name="Sun Y."/>
            <person name="Zhan W."/>
            <person name="Jiang J."/>
            <person name="Wang Q."/>
            <person name="Zhang B."/>
            <person name="Ji P."/>
            <person name="Sakyi L.B."/>
            <person name="Cui X."/>
            <person name="Yuan T."/>
            <person name="Jiang B."/>
            <person name="Yang W."/>
            <person name="Lam T.T.-Y."/>
            <person name="Chang Q."/>
            <person name="Ding S."/>
            <person name="Wang X."/>
            <person name="Zhu J."/>
            <person name="Ruan X."/>
            <person name="Zhao L."/>
            <person name="Wei J."/>
            <person name="Que T."/>
            <person name="Du C."/>
            <person name="Cheng J."/>
            <person name="Dai P."/>
            <person name="Han X."/>
            <person name="Huang E."/>
            <person name="Gao Y."/>
            <person name="Liu J."/>
            <person name="Shao H."/>
            <person name="Ye R."/>
            <person name="Li L."/>
            <person name="Wei W."/>
            <person name="Wang X."/>
            <person name="Wang C."/>
            <person name="Yang T."/>
            <person name="Huo Q."/>
            <person name="Li W."/>
            <person name="Guo W."/>
            <person name="Chen H."/>
            <person name="Zhou L."/>
            <person name="Ni X."/>
            <person name="Tian J."/>
            <person name="Zhou Y."/>
            <person name="Sheng Y."/>
            <person name="Liu T."/>
            <person name="Pan Y."/>
            <person name="Xia L."/>
            <person name="Li J."/>
            <person name="Zhao F."/>
            <person name="Cao W."/>
        </authorList>
    </citation>
    <scope>NUCLEOTIDE SEQUENCE</scope>
    <source>
        <strain evidence="1">Hyas-2018</strain>
    </source>
</reference>
<organism evidence="1 2">
    <name type="scientific">Hyalomma asiaticum</name>
    <name type="common">Tick</name>
    <dbReference type="NCBI Taxonomy" id="266040"/>
    <lineage>
        <taxon>Eukaryota</taxon>
        <taxon>Metazoa</taxon>
        <taxon>Ecdysozoa</taxon>
        <taxon>Arthropoda</taxon>
        <taxon>Chelicerata</taxon>
        <taxon>Arachnida</taxon>
        <taxon>Acari</taxon>
        <taxon>Parasitiformes</taxon>
        <taxon>Ixodida</taxon>
        <taxon>Ixodoidea</taxon>
        <taxon>Ixodidae</taxon>
        <taxon>Hyalomminae</taxon>
        <taxon>Hyalomma</taxon>
    </lineage>
</organism>
<accession>A0ACB7SYB7</accession>
<dbReference type="Proteomes" id="UP000821845">
    <property type="component" value="Chromosome 2"/>
</dbReference>
<dbReference type="EMBL" id="CM023482">
    <property type="protein sequence ID" value="KAH6938871.1"/>
    <property type="molecule type" value="Genomic_DNA"/>
</dbReference>
<evidence type="ECO:0000313" key="1">
    <source>
        <dbReference type="EMBL" id="KAH6938871.1"/>
    </source>
</evidence>
<sequence>MPYCSLYDTCLNPYGAITKALIMFCGQEWTEIANALLRQYSHFVVVFSDDFYEEEKGGYRYALRTRITNILEHGGYYNVSFYNNHTVLTMGPQAECLSCENSALRSRAPLRITRQVPLEGQELRVYCLHPYICESPTFSVLVDTLRHRKANVTTFPVDKDSENKRQLAEAFLISSVNALVYNPTPEVRKAIRIPEVIIPAYYDSFSYSVFAKRRHSLPKQAVLFLPFTWKVWLSLTVAMSACIVTMKLIQKFGTRSKACYARCCAGHTFAALLLHQSCQLPRALKGSTPARLVVGLWALLVVVMSTGFKASLTSLLRDVPLEGSPLTFTSLGDVTSHGYRYCWLTYAGDDVTFSLGAYAPIKRIGRICVSSDGKVLHMDNSRVVYLMHSPSIRTHEVFTQQLYSNDYAPLPQKISPYLSGPCIRTNSRYRDAITSTIVQAFESGLFQRQLSLQEYENLRTTTNDMTTSPKILGLSFGDLKGCVCVFMYGSGIATVVLLIELSLHIVHSLLVPFRNVPQNRLLFYKRKMGLKKQFFTFQLQEIHVSHLWTKK</sequence>